<dbReference type="EMBL" id="JAWDJW010007579">
    <property type="protein sequence ID" value="KAK3061880.1"/>
    <property type="molecule type" value="Genomic_DNA"/>
</dbReference>
<comment type="caution">
    <text evidence="1">The sequence shown here is derived from an EMBL/GenBank/DDBJ whole genome shotgun (WGS) entry which is preliminary data.</text>
</comment>
<accession>A0ACC3D4V7</accession>
<dbReference type="Proteomes" id="UP001186974">
    <property type="component" value="Unassembled WGS sequence"/>
</dbReference>
<keyword evidence="2" id="KW-1185">Reference proteome</keyword>
<proteinExistence type="predicted"/>
<organism evidence="1 2">
    <name type="scientific">Coniosporium uncinatum</name>
    <dbReference type="NCBI Taxonomy" id="93489"/>
    <lineage>
        <taxon>Eukaryota</taxon>
        <taxon>Fungi</taxon>
        <taxon>Dikarya</taxon>
        <taxon>Ascomycota</taxon>
        <taxon>Pezizomycotina</taxon>
        <taxon>Dothideomycetes</taxon>
        <taxon>Dothideomycetes incertae sedis</taxon>
        <taxon>Coniosporium</taxon>
    </lineage>
</organism>
<gene>
    <name evidence="1" type="ORF">LTS18_005253</name>
</gene>
<protein>
    <submittedName>
        <fullName evidence="1">Uncharacterized protein</fullName>
    </submittedName>
</protein>
<reference evidence="1" key="1">
    <citation type="submission" date="2024-09" db="EMBL/GenBank/DDBJ databases">
        <title>Black Yeasts Isolated from many extreme environments.</title>
        <authorList>
            <person name="Coleine C."/>
            <person name="Stajich J.E."/>
            <person name="Selbmann L."/>
        </authorList>
    </citation>
    <scope>NUCLEOTIDE SEQUENCE</scope>
    <source>
        <strain evidence="1">CCFEE 5737</strain>
    </source>
</reference>
<name>A0ACC3D4V7_9PEZI</name>
<evidence type="ECO:0000313" key="1">
    <source>
        <dbReference type="EMBL" id="KAK3061880.1"/>
    </source>
</evidence>
<evidence type="ECO:0000313" key="2">
    <source>
        <dbReference type="Proteomes" id="UP001186974"/>
    </source>
</evidence>
<sequence length="146" mass="16422">MKQVEMTRCQAGTVERQRTERGEVSQCLTSFAAVGRKDPLVTGIESLTTTEHSETLLQKPNFIAHTAADCINEQLASHNESKDSGMVDGKRTDRMGEEKQAAWEWELAELKRLNDAAWCWIEAHMDHYAGLFKRGTGKSIVRDTVL</sequence>